<comment type="caution">
    <text evidence="2">The sequence shown here is derived from an EMBL/GenBank/DDBJ whole genome shotgun (WGS) entry which is preliminary data.</text>
</comment>
<evidence type="ECO:0000256" key="1">
    <source>
        <dbReference type="SAM" id="MobiDB-lite"/>
    </source>
</evidence>
<feature type="compositionally biased region" description="Basic and acidic residues" evidence="1">
    <location>
        <begin position="75"/>
        <end position="89"/>
    </location>
</feature>
<proteinExistence type="predicted"/>
<reference evidence="2" key="1">
    <citation type="submission" date="2022-08" db="EMBL/GenBank/DDBJ databases">
        <authorList>
            <consortium name="DOE Joint Genome Institute"/>
            <person name="Min B."/>
            <person name="Riley R."/>
            <person name="Sierra-Patev S."/>
            <person name="Naranjo-Ortiz M."/>
            <person name="Looney B."/>
            <person name="Konkel Z."/>
            <person name="Slot J.C."/>
            <person name="Sakamoto Y."/>
            <person name="Steenwyk J.L."/>
            <person name="Rokas A."/>
            <person name="Carro J."/>
            <person name="Camarero S."/>
            <person name="Ferreira P."/>
            <person name="Molpeceres G."/>
            <person name="Ruiz-Duenas F.J."/>
            <person name="Serrano A."/>
            <person name="Henrissat B."/>
            <person name="Drula E."/>
            <person name="Hughes K.W."/>
            <person name="Mata J.L."/>
            <person name="Ishikawa N.K."/>
            <person name="Vargas-Isla R."/>
            <person name="Ushijima S."/>
            <person name="Smith C.A."/>
            <person name="Ahrendt S."/>
            <person name="Andreopoulos W."/>
            <person name="He G."/>
            <person name="Labutti K."/>
            <person name="Lipzen A."/>
            <person name="Ng V."/>
            <person name="Sandor L."/>
            <person name="Barry K."/>
            <person name="Martinez A.T."/>
            <person name="Xiao Y."/>
            <person name="Gibbons J.G."/>
            <person name="Terashima K."/>
            <person name="Hibbett D.S."/>
            <person name="Grigoriev I.V."/>
        </authorList>
    </citation>
    <scope>NUCLEOTIDE SEQUENCE</scope>
    <source>
        <strain evidence="2">TFB7829</strain>
    </source>
</reference>
<dbReference type="Proteomes" id="UP001163850">
    <property type="component" value="Unassembled WGS sequence"/>
</dbReference>
<feature type="region of interest" description="Disordered" evidence="1">
    <location>
        <begin position="1"/>
        <end position="91"/>
    </location>
</feature>
<evidence type="ECO:0000313" key="3">
    <source>
        <dbReference type="Proteomes" id="UP001163850"/>
    </source>
</evidence>
<protein>
    <submittedName>
        <fullName evidence="2">Uncharacterized protein</fullName>
    </submittedName>
</protein>
<name>A0AA38PQT4_9AGAR</name>
<feature type="region of interest" description="Disordered" evidence="1">
    <location>
        <begin position="437"/>
        <end position="493"/>
    </location>
</feature>
<organism evidence="2 3">
    <name type="scientific">Lentinula detonsa</name>
    <dbReference type="NCBI Taxonomy" id="2804962"/>
    <lineage>
        <taxon>Eukaryota</taxon>
        <taxon>Fungi</taxon>
        <taxon>Dikarya</taxon>
        <taxon>Basidiomycota</taxon>
        <taxon>Agaricomycotina</taxon>
        <taxon>Agaricomycetes</taxon>
        <taxon>Agaricomycetidae</taxon>
        <taxon>Agaricales</taxon>
        <taxon>Marasmiineae</taxon>
        <taxon>Omphalotaceae</taxon>
        <taxon>Lentinula</taxon>
    </lineage>
</organism>
<dbReference type="AlphaFoldDB" id="A0AA38PQT4"/>
<dbReference type="EMBL" id="MU802313">
    <property type="protein sequence ID" value="KAJ3979565.1"/>
    <property type="molecule type" value="Genomic_DNA"/>
</dbReference>
<sequence>MSSPEPPTSSDNQSRADTIGDESDNRRTRRDRPEEEIDNLRHKNDVGSSGEHSDEPNPREIRPLPTRKPMPEPQPSDHVRDPTHGDEYPYGKLTKANQKNLEQKPAGFGINFTNSALPRPYVPTPLLLKNMKDFQREHIAKDRDNILGLVPYGAGPRWEAKYYPRALAAIRDWITQVDFEGKGKCQVSRAEAQTSKDMRDFGNPWTIILYDISPPFRAWLLDLGVVALSEPGATFMVHSFDEKNMSWVLLNFWGPAVEEGEEECIEALTEIKRKIFDDRAVVNVVRELVANKSLEGEYPDLAKKSHKQIVAMLTSSFRLVYIPSNDRNGDPHPRFQLRGRPISTDREIQRKWVMALRSIKYNVRFKPLHPDKGDLGCVWCKGEDHPGHACPYPDFGNGGEGEDDEKWLGPTREQMTSIMKSPSDWKQGSTPRESHFGFATVDRGQGPPQNSRGTLRGRGSYRGRGRGVYEGRGTSFFRGRGRGGPNRGMAYPNPQVYYEHNEYARAPRWD</sequence>
<accession>A0AA38PQT4</accession>
<evidence type="ECO:0000313" key="2">
    <source>
        <dbReference type="EMBL" id="KAJ3979565.1"/>
    </source>
</evidence>
<feature type="compositionally biased region" description="Basic and acidic residues" evidence="1">
    <location>
        <begin position="38"/>
        <end position="62"/>
    </location>
</feature>
<gene>
    <name evidence="2" type="ORF">F5890DRAFT_1546251</name>
</gene>